<organism evidence="11 12">
    <name type="scientific">Rhynchosporium agropyri</name>
    <dbReference type="NCBI Taxonomy" id="914238"/>
    <lineage>
        <taxon>Eukaryota</taxon>
        <taxon>Fungi</taxon>
        <taxon>Dikarya</taxon>
        <taxon>Ascomycota</taxon>
        <taxon>Pezizomycotina</taxon>
        <taxon>Leotiomycetes</taxon>
        <taxon>Helotiales</taxon>
        <taxon>Ploettnerulaceae</taxon>
        <taxon>Rhynchosporium</taxon>
    </lineage>
</organism>
<evidence type="ECO:0000259" key="10">
    <source>
        <dbReference type="PROSITE" id="PS51471"/>
    </source>
</evidence>
<evidence type="ECO:0000256" key="6">
    <source>
        <dbReference type="ARBA" id="ARBA00023004"/>
    </source>
</evidence>
<evidence type="ECO:0000313" key="11">
    <source>
        <dbReference type="EMBL" id="CZS94851.1"/>
    </source>
</evidence>
<evidence type="ECO:0000313" key="12">
    <source>
        <dbReference type="Proteomes" id="UP000178912"/>
    </source>
</evidence>
<dbReference type="Proteomes" id="UP000178912">
    <property type="component" value="Unassembled WGS sequence"/>
</dbReference>
<dbReference type="InterPro" id="IPR004574">
    <property type="entry name" value="Alkb"/>
</dbReference>
<dbReference type="EMBL" id="FJUX01000020">
    <property type="protein sequence ID" value="CZS94851.1"/>
    <property type="molecule type" value="Genomic_DNA"/>
</dbReference>
<dbReference type="AlphaFoldDB" id="A0A1E1KA33"/>
<gene>
    <name evidence="11" type="ORF">RAG0_04690</name>
</gene>
<evidence type="ECO:0000256" key="4">
    <source>
        <dbReference type="ARBA" id="ARBA00022964"/>
    </source>
</evidence>
<keyword evidence="6 9" id="KW-0408">Iron</keyword>
<comment type="cofactor">
    <cofactor evidence="9">
        <name>Fe(2+)</name>
        <dbReference type="ChEBI" id="CHEBI:29033"/>
    </cofactor>
    <text evidence="9">Binds 1 Fe(2+) ion per subunit.</text>
</comment>
<feature type="binding site" evidence="9">
    <location>
        <position position="308"/>
    </location>
    <ligand>
        <name>Fe cation</name>
        <dbReference type="ChEBI" id="CHEBI:24875"/>
        <note>catalytic</note>
    </ligand>
</feature>
<evidence type="ECO:0000256" key="7">
    <source>
        <dbReference type="ARBA" id="ARBA00023026"/>
    </source>
</evidence>
<dbReference type="OrthoDB" id="6614653at2759"/>
<evidence type="ECO:0000256" key="2">
    <source>
        <dbReference type="ARBA" id="ARBA00012931"/>
    </source>
</evidence>
<keyword evidence="3 9" id="KW-0479">Metal-binding</keyword>
<dbReference type="PROSITE" id="PS51471">
    <property type="entry name" value="FE2OG_OXY"/>
    <property type="match status" value="1"/>
</dbReference>
<dbReference type="InterPro" id="IPR005123">
    <property type="entry name" value="Oxoglu/Fe-dep_dioxygenase_dom"/>
</dbReference>
<keyword evidence="4" id="KW-0223">Dioxygenase</keyword>
<dbReference type="InterPro" id="IPR037151">
    <property type="entry name" value="AlkB-like_sf"/>
</dbReference>
<comment type="similarity">
    <text evidence="1">Belongs to the alkB family.</text>
</comment>
<evidence type="ECO:0000256" key="5">
    <source>
        <dbReference type="ARBA" id="ARBA00023002"/>
    </source>
</evidence>
<keyword evidence="12" id="KW-1185">Reference proteome</keyword>
<protein>
    <recommendedName>
        <fullName evidence="2">mRNA N(6)-methyladenine demethylase</fullName>
        <ecNumber evidence="2">1.14.11.53</ecNumber>
    </recommendedName>
</protein>
<dbReference type="GO" id="GO:0046872">
    <property type="term" value="F:metal ion binding"/>
    <property type="evidence" value="ECO:0007669"/>
    <property type="project" value="UniProtKB-KW"/>
</dbReference>
<dbReference type="FunFam" id="2.60.120.590:FF:000014">
    <property type="entry name" value="Oxidoreductase, 2OG-Fe(II) oxygenase family family"/>
    <property type="match status" value="1"/>
</dbReference>
<dbReference type="SUPFAM" id="SSF51197">
    <property type="entry name" value="Clavaminate synthase-like"/>
    <property type="match status" value="1"/>
</dbReference>
<dbReference type="PANTHER" id="PTHR16557:SF2">
    <property type="entry name" value="NUCLEIC ACID DIOXYGENASE ALKBH1"/>
    <property type="match status" value="1"/>
</dbReference>
<dbReference type="PANTHER" id="PTHR16557">
    <property type="entry name" value="ALKYLATED DNA REPAIR PROTEIN ALKB-RELATED"/>
    <property type="match status" value="1"/>
</dbReference>
<keyword evidence="5" id="KW-0560">Oxidoreductase</keyword>
<name>A0A1E1KA33_9HELO</name>
<evidence type="ECO:0000256" key="1">
    <source>
        <dbReference type="ARBA" id="ARBA00007879"/>
    </source>
</evidence>
<accession>A0A1E1KA33</accession>
<dbReference type="Gene3D" id="2.60.120.590">
    <property type="entry name" value="Alpha-ketoglutarate-dependent dioxygenase AlkB-like"/>
    <property type="match status" value="1"/>
</dbReference>
<dbReference type="EC" id="1.14.11.53" evidence="2"/>
<evidence type="ECO:0000256" key="3">
    <source>
        <dbReference type="ARBA" id="ARBA00022723"/>
    </source>
</evidence>
<feature type="binding site" evidence="9">
    <location>
        <position position="253"/>
    </location>
    <ligand>
        <name>Fe cation</name>
        <dbReference type="ChEBI" id="CHEBI:24875"/>
        <note>catalytic</note>
    </ligand>
</feature>
<keyword evidence="7" id="KW-0843">Virulence</keyword>
<dbReference type="GO" id="GO:0005634">
    <property type="term" value="C:nucleus"/>
    <property type="evidence" value="ECO:0007669"/>
    <property type="project" value="TreeGrafter"/>
</dbReference>
<sequence>MADETTSIIEPGELAAHEPVPQIFKHAFKLWKGRIDRSNRGTIEGLIDLNSAGVKHCNISADILSEAIQAFQADAGLNRKYSSKISEISGKYIIESYSLTSIPGLIVIPSLLPPATQKKMLSRLFHRDLSNSAHQTNLHLHYDVQYPGHHASEYAGGNAGSFFGDSPDHVAFLPKNAQEHKPLTIEAALKKKLRWMTLGGQYDWTTKAYPKEPPPPFPEDIASFIRTIFPTMEPQAAIVNVYSPNDTLSMHRDVSEKVDKGLVSISIGCDAIFIIGLADKDAPPVFEVLRLRSGDAVYMTGQSRLAWHGVPSIIPDTCPNYLEDWPGDEGFPEWKGWMKEKRINLNVRQMFHDVVGKEQNRL</sequence>
<feature type="domain" description="Fe2OG dioxygenase" evidence="10">
    <location>
        <begin position="230"/>
        <end position="351"/>
    </location>
</feature>
<proteinExistence type="inferred from homology"/>
<reference evidence="12" key="1">
    <citation type="submission" date="2016-03" db="EMBL/GenBank/DDBJ databases">
        <authorList>
            <person name="Guldener U."/>
        </authorList>
    </citation>
    <scope>NUCLEOTIDE SEQUENCE [LARGE SCALE GENOMIC DNA]</scope>
    <source>
        <strain evidence="12">04CH-RAC-A.6.1</strain>
    </source>
</reference>
<evidence type="ECO:0000256" key="9">
    <source>
        <dbReference type="PIRSR" id="PIRSR604574-2"/>
    </source>
</evidence>
<comment type="catalytic activity">
    <reaction evidence="8">
        <text>an N(6)-methyladenosine in mRNA + 2-oxoglutarate + O2 = an adenosine in mRNA + formaldehyde + succinate + CO2</text>
        <dbReference type="Rhea" id="RHEA:49520"/>
        <dbReference type="Rhea" id="RHEA-COMP:12414"/>
        <dbReference type="Rhea" id="RHEA-COMP:12417"/>
        <dbReference type="ChEBI" id="CHEBI:15379"/>
        <dbReference type="ChEBI" id="CHEBI:16526"/>
        <dbReference type="ChEBI" id="CHEBI:16810"/>
        <dbReference type="ChEBI" id="CHEBI:16842"/>
        <dbReference type="ChEBI" id="CHEBI:30031"/>
        <dbReference type="ChEBI" id="CHEBI:74411"/>
        <dbReference type="ChEBI" id="CHEBI:74449"/>
        <dbReference type="EC" id="1.14.11.53"/>
    </reaction>
    <physiologicalReaction direction="left-to-right" evidence="8">
        <dbReference type="Rhea" id="RHEA:49521"/>
    </physiologicalReaction>
</comment>
<feature type="binding site" evidence="9">
    <location>
        <position position="251"/>
    </location>
    <ligand>
        <name>Fe cation</name>
        <dbReference type="ChEBI" id="CHEBI:24875"/>
        <note>catalytic</note>
    </ligand>
</feature>
<dbReference type="GO" id="GO:1990931">
    <property type="term" value="F:mRNA N6-methyladenosine dioxygenase activity"/>
    <property type="evidence" value="ECO:0007669"/>
    <property type="project" value="UniProtKB-EC"/>
</dbReference>
<evidence type="ECO:0000256" key="8">
    <source>
        <dbReference type="ARBA" id="ARBA00047565"/>
    </source>
</evidence>
<dbReference type="GO" id="GO:0005737">
    <property type="term" value="C:cytoplasm"/>
    <property type="evidence" value="ECO:0007669"/>
    <property type="project" value="TreeGrafter"/>
</dbReference>
<dbReference type="InterPro" id="IPR027450">
    <property type="entry name" value="AlkB-like"/>
</dbReference>
<dbReference type="Pfam" id="PF13532">
    <property type="entry name" value="2OG-FeII_Oxy_2"/>
    <property type="match status" value="1"/>
</dbReference>